<sequence>MNRDARRNDSSNNNENLFRILFLAVSVLSSVALAVLVVIWIVW</sequence>
<dbReference type="Proteomes" id="UP001057134">
    <property type="component" value="Chromosome"/>
</dbReference>
<accession>A0ABY4RJU5</accession>
<keyword evidence="1" id="KW-1133">Transmembrane helix</keyword>
<evidence type="ECO:0000256" key="1">
    <source>
        <dbReference type="SAM" id="Phobius"/>
    </source>
</evidence>
<feature type="transmembrane region" description="Helical" evidence="1">
    <location>
        <begin position="20"/>
        <end position="42"/>
    </location>
</feature>
<reference evidence="2" key="1">
    <citation type="submission" date="2018-02" db="EMBL/GenBank/DDBJ databases">
        <authorList>
            <person name="Kim S.-K."/>
            <person name="Jung H.-I."/>
            <person name="Lee S.-W."/>
        </authorList>
    </citation>
    <scope>NUCLEOTIDE SEQUENCE</scope>
    <source>
        <strain evidence="2">SK3146</strain>
    </source>
</reference>
<keyword evidence="1" id="KW-0472">Membrane</keyword>
<reference evidence="2" key="2">
    <citation type="journal article" date="2021" name="J Anim Sci Technol">
        <title>Complete genome sequence of Paenibacillus konkukensis sp. nov. SK3146 as a potential probiotic strain.</title>
        <authorList>
            <person name="Jung H.I."/>
            <person name="Park S."/>
            <person name="Niu K.M."/>
            <person name="Lee S.W."/>
            <person name="Kothari D."/>
            <person name="Yi K.J."/>
            <person name="Kim S.K."/>
        </authorList>
    </citation>
    <scope>NUCLEOTIDE SEQUENCE</scope>
    <source>
        <strain evidence="2">SK3146</strain>
    </source>
</reference>
<dbReference type="RefSeq" id="WP_259619081.1">
    <property type="nucleotide sequence ID" value="NZ_CP027059.1"/>
</dbReference>
<evidence type="ECO:0000313" key="3">
    <source>
        <dbReference type="Proteomes" id="UP001057134"/>
    </source>
</evidence>
<keyword evidence="1" id="KW-0812">Transmembrane</keyword>
<dbReference type="EMBL" id="CP027059">
    <property type="protein sequence ID" value="UQZ82310.1"/>
    <property type="molecule type" value="Genomic_DNA"/>
</dbReference>
<protein>
    <submittedName>
        <fullName evidence="2">Uncharacterized protein</fullName>
    </submittedName>
</protein>
<keyword evidence="3" id="KW-1185">Reference proteome</keyword>
<name>A0ABY4RJU5_9BACL</name>
<organism evidence="2 3">
    <name type="scientific">Paenibacillus konkukensis</name>
    <dbReference type="NCBI Taxonomy" id="2020716"/>
    <lineage>
        <taxon>Bacteria</taxon>
        <taxon>Bacillati</taxon>
        <taxon>Bacillota</taxon>
        <taxon>Bacilli</taxon>
        <taxon>Bacillales</taxon>
        <taxon>Paenibacillaceae</taxon>
        <taxon>Paenibacillus</taxon>
    </lineage>
</organism>
<evidence type="ECO:0000313" key="2">
    <source>
        <dbReference type="EMBL" id="UQZ82310.1"/>
    </source>
</evidence>
<gene>
    <name evidence="2" type="ORF">SK3146_01467</name>
</gene>
<proteinExistence type="predicted"/>